<dbReference type="InterPro" id="IPR011330">
    <property type="entry name" value="Glyco_hydro/deAcase_b/a-brl"/>
</dbReference>
<keyword evidence="8" id="KW-1015">Disulfide bond</keyword>
<evidence type="ECO:0000256" key="1">
    <source>
        <dbReference type="ARBA" id="ARBA00001941"/>
    </source>
</evidence>
<dbReference type="InterPro" id="IPR002509">
    <property type="entry name" value="NODB_dom"/>
</dbReference>
<dbReference type="InterPro" id="IPR018371">
    <property type="entry name" value="Chitin-binding_1_CS"/>
</dbReference>
<keyword evidence="6" id="KW-0119">Carbohydrate metabolism</keyword>
<feature type="domain" description="Chitin-binding type-1" evidence="9">
    <location>
        <begin position="8"/>
        <end position="51"/>
    </location>
</feature>
<dbReference type="InterPro" id="IPR001002">
    <property type="entry name" value="Chitin-bd_1"/>
</dbReference>
<keyword evidence="2 8" id="KW-0147">Chitin-binding</keyword>
<dbReference type="Gene3D" id="3.20.20.370">
    <property type="entry name" value="Glycoside hydrolase/deacetylase"/>
    <property type="match status" value="1"/>
</dbReference>
<protein>
    <submittedName>
        <fullName evidence="11">Glycoside hydrolase/deacetylase</fullName>
    </submittedName>
</protein>
<dbReference type="PROSITE" id="PS50941">
    <property type="entry name" value="CHIT_BIND_I_2"/>
    <property type="match status" value="1"/>
</dbReference>
<evidence type="ECO:0000259" key="10">
    <source>
        <dbReference type="PROSITE" id="PS51677"/>
    </source>
</evidence>
<sequence>MVYGTAAANPCGPGFGSCGERECCSEFGYCGTTQDYCSGGCQLLYSHACNTQIPPAGSSTEDVSRRFVGDVPYAITITDCTTPGVVALTFDDGPYTFTDDLLDILDDYGVKATFFITGNNRGKGSIDNEDTPWPDVLRRMHGAGHQLASHTWTHRNLSGVDMETQRTEMIYNEMAFRNIFGFFPTYMRPPFLECSLRTGCIETLESLGYHIISTNLDTKDYENDSPMLIEISKQRFFSLQSPDKASHEYIVLAHDVHQQTVVTLTKYMIQTSRDRGYRLVTVGECLNDPPENWYRSA</sequence>
<dbReference type="OrthoDB" id="407355at2759"/>
<dbReference type="Pfam" id="PF01522">
    <property type="entry name" value="Polysacc_deac_1"/>
    <property type="match status" value="1"/>
</dbReference>
<dbReference type="SMART" id="SM00270">
    <property type="entry name" value="ChtBD1"/>
    <property type="match status" value="1"/>
</dbReference>
<dbReference type="InterPro" id="IPR036861">
    <property type="entry name" value="Endochitinase-like_sf"/>
</dbReference>
<evidence type="ECO:0000313" key="12">
    <source>
        <dbReference type="Proteomes" id="UP000024376"/>
    </source>
</evidence>
<evidence type="ECO:0000256" key="7">
    <source>
        <dbReference type="ARBA" id="ARBA00023285"/>
    </source>
</evidence>
<evidence type="ECO:0000256" key="4">
    <source>
        <dbReference type="ARBA" id="ARBA00022729"/>
    </source>
</evidence>
<keyword evidence="7" id="KW-0170">Cobalt</keyword>
<dbReference type="PANTHER" id="PTHR46471">
    <property type="entry name" value="CHITIN DEACETYLASE"/>
    <property type="match status" value="1"/>
</dbReference>
<dbReference type="PROSITE" id="PS51677">
    <property type="entry name" value="NODB"/>
    <property type="match status" value="1"/>
</dbReference>
<dbReference type="Pfam" id="PF00187">
    <property type="entry name" value="Chitin_bind_1"/>
    <property type="match status" value="1"/>
</dbReference>
<comment type="cofactor">
    <cofactor evidence="1">
        <name>Co(2+)</name>
        <dbReference type="ChEBI" id="CHEBI:48828"/>
    </cofactor>
</comment>
<keyword evidence="3" id="KW-0479">Metal-binding</keyword>
<dbReference type="HOGENOM" id="CLU_021264_11_0_1"/>
<evidence type="ECO:0000256" key="5">
    <source>
        <dbReference type="ARBA" id="ARBA00022801"/>
    </source>
</evidence>
<dbReference type="GO" id="GO:0046872">
    <property type="term" value="F:metal ion binding"/>
    <property type="evidence" value="ECO:0007669"/>
    <property type="project" value="UniProtKB-KW"/>
</dbReference>
<dbReference type="AlphaFoldDB" id="A0A024SCL2"/>
<reference evidence="12" key="1">
    <citation type="journal article" date="2013" name="Ind. Biotechnol.">
        <title>Comparative genomics analysis of Trichoderma reesei strains.</title>
        <authorList>
            <person name="Koike H."/>
            <person name="Aerts A."/>
            <person name="LaButti K."/>
            <person name="Grigoriev I.V."/>
            <person name="Baker S.E."/>
        </authorList>
    </citation>
    <scope>NUCLEOTIDE SEQUENCE [LARGE SCALE GENOMIC DNA]</scope>
    <source>
        <strain evidence="12">ATCC 56765 / BCRC 32924 / NRRL 11460 / Rut C-30</strain>
    </source>
</reference>
<dbReference type="CDD" id="cd00035">
    <property type="entry name" value="ChtBD1"/>
    <property type="match status" value="1"/>
</dbReference>
<dbReference type="SUPFAM" id="SSF57016">
    <property type="entry name" value="Plant lectins/antimicrobial peptides"/>
    <property type="match status" value="1"/>
</dbReference>
<evidence type="ECO:0000256" key="8">
    <source>
        <dbReference type="PROSITE-ProRule" id="PRU00261"/>
    </source>
</evidence>
<dbReference type="CDD" id="cd10951">
    <property type="entry name" value="CE4_ClCDA_like"/>
    <property type="match status" value="1"/>
</dbReference>
<dbReference type="Gene3D" id="3.30.60.10">
    <property type="entry name" value="Endochitinase-like"/>
    <property type="match status" value="1"/>
</dbReference>
<dbReference type="GO" id="GO:0005975">
    <property type="term" value="P:carbohydrate metabolic process"/>
    <property type="evidence" value="ECO:0007669"/>
    <property type="project" value="InterPro"/>
</dbReference>
<evidence type="ECO:0000259" key="9">
    <source>
        <dbReference type="PROSITE" id="PS50941"/>
    </source>
</evidence>
<comment type="caution">
    <text evidence="8">Lacks conserved residue(s) required for the propagation of feature annotation.</text>
</comment>
<keyword evidence="4" id="KW-0732">Signal</keyword>
<dbReference type="KEGG" id="trr:M419DRAFT_79572"/>
<evidence type="ECO:0000256" key="6">
    <source>
        <dbReference type="ARBA" id="ARBA00023277"/>
    </source>
</evidence>
<proteinExistence type="predicted"/>
<accession>A0A024SCL2</accession>
<dbReference type="EMBL" id="KI911147">
    <property type="protein sequence ID" value="ETS01897.1"/>
    <property type="molecule type" value="Genomic_DNA"/>
</dbReference>
<dbReference type="Proteomes" id="UP000024376">
    <property type="component" value="Unassembled WGS sequence"/>
</dbReference>
<evidence type="ECO:0000313" key="11">
    <source>
        <dbReference type="EMBL" id="ETS01897.1"/>
    </source>
</evidence>
<organism evidence="11 12">
    <name type="scientific">Hypocrea jecorina (strain ATCC 56765 / BCRC 32924 / NRRL 11460 / Rut C-30)</name>
    <name type="common">Trichoderma reesei</name>
    <dbReference type="NCBI Taxonomy" id="1344414"/>
    <lineage>
        <taxon>Eukaryota</taxon>
        <taxon>Fungi</taxon>
        <taxon>Dikarya</taxon>
        <taxon>Ascomycota</taxon>
        <taxon>Pezizomycotina</taxon>
        <taxon>Sordariomycetes</taxon>
        <taxon>Hypocreomycetidae</taxon>
        <taxon>Hypocreales</taxon>
        <taxon>Hypocreaceae</taxon>
        <taxon>Trichoderma</taxon>
    </lineage>
</organism>
<dbReference type="GO" id="GO:0016810">
    <property type="term" value="F:hydrolase activity, acting on carbon-nitrogen (but not peptide) bonds"/>
    <property type="evidence" value="ECO:0007669"/>
    <property type="project" value="InterPro"/>
</dbReference>
<name>A0A024SCL2_HYPJR</name>
<feature type="disulfide bond" evidence="8">
    <location>
        <begin position="23"/>
        <end position="37"/>
    </location>
</feature>
<evidence type="ECO:0000256" key="3">
    <source>
        <dbReference type="ARBA" id="ARBA00022723"/>
    </source>
</evidence>
<keyword evidence="5 11" id="KW-0378">Hydrolase</keyword>
<dbReference type="SUPFAM" id="SSF88713">
    <property type="entry name" value="Glycoside hydrolase/deacetylase"/>
    <property type="match status" value="1"/>
</dbReference>
<dbReference type="GO" id="GO:0008061">
    <property type="term" value="F:chitin binding"/>
    <property type="evidence" value="ECO:0007669"/>
    <property type="project" value="UniProtKB-UniRule"/>
</dbReference>
<gene>
    <name evidence="11" type="ORF">M419DRAFT_79572</name>
</gene>
<feature type="domain" description="NodB homology" evidence="10">
    <location>
        <begin position="84"/>
        <end position="280"/>
    </location>
</feature>
<dbReference type="PROSITE" id="PS00026">
    <property type="entry name" value="CHIT_BIND_I_1"/>
    <property type="match status" value="1"/>
</dbReference>
<dbReference type="PANTHER" id="PTHR46471:SF2">
    <property type="entry name" value="CHITIN DEACETYLASE-RELATED"/>
    <property type="match status" value="1"/>
</dbReference>
<evidence type="ECO:0000256" key="2">
    <source>
        <dbReference type="ARBA" id="ARBA00022669"/>
    </source>
</evidence>
<feature type="disulfide bond" evidence="8">
    <location>
        <begin position="18"/>
        <end position="30"/>
    </location>
</feature>